<accession>A0A443K4J4</accession>
<dbReference type="AlphaFoldDB" id="A0A443K4J4"/>
<evidence type="ECO:0000313" key="1">
    <source>
        <dbReference type="EMBL" id="RWR27689.1"/>
    </source>
</evidence>
<dbReference type="InterPro" id="IPR039556">
    <property type="entry name" value="ICL/PEPM"/>
</dbReference>
<dbReference type="InterPro" id="IPR015813">
    <property type="entry name" value="Pyrv/PenolPyrv_kinase-like_dom"/>
</dbReference>
<reference evidence="1 2" key="1">
    <citation type="submission" date="2019-01" db="EMBL/GenBank/DDBJ databases">
        <title>Sinorhodobacter populi sp. nov. isolated from the symptomatic bark tissue of Populus euramericana canker.</title>
        <authorList>
            <person name="Xu G."/>
        </authorList>
    </citation>
    <scope>NUCLEOTIDE SEQUENCE [LARGE SCALE GENOMIC DNA]</scope>
    <source>
        <strain evidence="1 2">D19-10-3-21</strain>
    </source>
</reference>
<protein>
    <submittedName>
        <fullName evidence="1">Oxaloacetate decarboxylase</fullName>
    </submittedName>
</protein>
<dbReference type="GO" id="GO:0019629">
    <property type="term" value="P:propionate catabolic process, 2-methylcitrate cycle"/>
    <property type="evidence" value="ECO:0007669"/>
    <property type="project" value="TreeGrafter"/>
</dbReference>
<dbReference type="InterPro" id="IPR040442">
    <property type="entry name" value="Pyrv_kinase-like_dom_sf"/>
</dbReference>
<dbReference type="OrthoDB" id="8629576at2"/>
<reference evidence="1 2" key="2">
    <citation type="submission" date="2019-01" db="EMBL/GenBank/DDBJ databases">
        <authorList>
            <person name="Li Y."/>
        </authorList>
    </citation>
    <scope>NUCLEOTIDE SEQUENCE [LARGE SCALE GENOMIC DNA]</scope>
    <source>
        <strain evidence="1 2">D19-10-3-21</strain>
    </source>
</reference>
<proteinExistence type="predicted"/>
<organism evidence="1 2">
    <name type="scientific">Paenirhodobacter populi</name>
    <dbReference type="NCBI Taxonomy" id="2306993"/>
    <lineage>
        <taxon>Bacteria</taxon>
        <taxon>Pseudomonadati</taxon>
        <taxon>Pseudomonadota</taxon>
        <taxon>Alphaproteobacteria</taxon>
        <taxon>Rhodobacterales</taxon>
        <taxon>Rhodobacter group</taxon>
        <taxon>Paenirhodobacter</taxon>
    </lineage>
</organism>
<dbReference type="Proteomes" id="UP000285295">
    <property type="component" value="Unassembled WGS sequence"/>
</dbReference>
<name>A0A443K4J4_9RHOB</name>
<evidence type="ECO:0000313" key="2">
    <source>
        <dbReference type="Proteomes" id="UP000285295"/>
    </source>
</evidence>
<dbReference type="GO" id="GO:0046421">
    <property type="term" value="F:methylisocitrate lyase activity"/>
    <property type="evidence" value="ECO:0007669"/>
    <property type="project" value="TreeGrafter"/>
</dbReference>
<dbReference type="Pfam" id="PF13714">
    <property type="entry name" value="PEP_mutase"/>
    <property type="match status" value="1"/>
</dbReference>
<dbReference type="SUPFAM" id="SSF51621">
    <property type="entry name" value="Phosphoenolpyruvate/pyruvate domain"/>
    <property type="match status" value="1"/>
</dbReference>
<dbReference type="Gene3D" id="3.20.20.60">
    <property type="entry name" value="Phosphoenolpyruvate-binding domains"/>
    <property type="match status" value="1"/>
</dbReference>
<dbReference type="RefSeq" id="WP_128238088.1">
    <property type="nucleotide sequence ID" value="NZ_SAUX01000019.1"/>
</dbReference>
<dbReference type="PANTHER" id="PTHR42905:SF3">
    <property type="entry name" value="OXALOACETATE DECARBOXYLASE"/>
    <property type="match status" value="1"/>
</dbReference>
<dbReference type="PANTHER" id="PTHR42905">
    <property type="entry name" value="PHOSPHOENOLPYRUVATE CARBOXYLASE"/>
    <property type="match status" value="1"/>
</dbReference>
<comment type="caution">
    <text evidence="1">The sequence shown here is derived from an EMBL/GenBank/DDBJ whole genome shotgun (WGS) entry which is preliminary data.</text>
</comment>
<gene>
    <name evidence="1" type="ORF">D2T31_15760</name>
</gene>
<sequence>MAAYRDTLTAATSPRAALRALLQGDRAVSAASVFDPLSARSASLLGYEFGMLGGSVAAMVVLGAPDVALLTLGELTAQVRRITRASPDLPLLVDADHGYGNALNVHRTIADLEHAGAAGATVEDTELPAAFGSTGTGLISRAEGEGKIRAALAARRDGRFAVVGRTAAARITGIDDALDRAQAYQDSGADAVFLQGIRTREALEKVARRLLVPVILGGVAAEIDDPDLLASHGVRLLVRGHRPFEAAVEATHARHRVERAGSALPAELNGEELLARLRGDHDLADLAQRVLHPLRPAVDEPA</sequence>
<dbReference type="CDD" id="cd00377">
    <property type="entry name" value="ICL_PEPM"/>
    <property type="match status" value="1"/>
</dbReference>
<dbReference type="EMBL" id="SAUX01000019">
    <property type="protein sequence ID" value="RWR27689.1"/>
    <property type="molecule type" value="Genomic_DNA"/>
</dbReference>